<protein>
    <submittedName>
        <fullName evidence="1">Uncharacterized protein</fullName>
    </submittedName>
</protein>
<comment type="caution">
    <text evidence="1">The sequence shown here is derived from an EMBL/GenBank/DDBJ whole genome shotgun (WGS) entry which is preliminary data.</text>
</comment>
<sequence>MPYRVELRERCYTGTRIDTPLAAERFDTLVQASRAAKAEAFHFSNALGLPIAVLIAEEGARVLIRHIVPARHDESAQPLYARHGLHTAAEDEGAARRVEARVHPLLALAAPAPHVAHATHHAPQRPSEAA</sequence>
<dbReference type="AlphaFoldDB" id="A0A918Z211"/>
<reference evidence="1" key="1">
    <citation type="journal article" date="2014" name="Int. J. Syst. Evol. Microbiol.">
        <title>Complete genome sequence of Corynebacterium casei LMG S-19264T (=DSM 44701T), isolated from a smear-ripened cheese.</title>
        <authorList>
            <consortium name="US DOE Joint Genome Institute (JGI-PGF)"/>
            <person name="Walter F."/>
            <person name="Albersmeier A."/>
            <person name="Kalinowski J."/>
            <person name="Ruckert C."/>
        </authorList>
    </citation>
    <scope>NUCLEOTIDE SEQUENCE</scope>
    <source>
        <strain evidence="1">KCTC 32020</strain>
    </source>
</reference>
<name>A0A918Z211_9GAMM</name>
<keyword evidence="2" id="KW-1185">Reference proteome</keyword>
<evidence type="ECO:0000313" key="2">
    <source>
        <dbReference type="Proteomes" id="UP000636453"/>
    </source>
</evidence>
<dbReference type="RefSeq" id="WP_146473702.1">
    <property type="nucleotide sequence ID" value="NZ_BNCF01000006.1"/>
</dbReference>
<accession>A0A918Z211</accession>
<organism evidence="1 2">
    <name type="scientific">Vulcaniibacterium thermophilum</name>
    <dbReference type="NCBI Taxonomy" id="1169913"/>
    <lineage>
        <taxon>Bacteria</taxon>
        <taxon>Pseudomonadati</taxon>
        <taxon>Pseudomonadota</taxon>
        <taxon>Gammaproteobacteria</taxon>
        <taxon>Lysobacterales</taxon>
        <taxon>Lysobacteraceae</taxon>
        <taxon>Vulcaniibacterium</taxon>
    </lineage>
</organism>
<evidence type="ECO:0000313" key="1">
    <source>
        <dbReference type="EMBL" id="GHE32799.1"/>
    </source>
</evidence>
<gene>
    <name evidence="1" type="ORF">GCM10007167_13540</name>
</gene>
<reference evidence="1" key="2">
    <citation type="submission" date="2020-09" db="EMBL/GenBank/DDBJ databases">
        <authorList>
            <person name="Sun Q."/>
            <person name="Kim S."/>
        </authorList>
    </citation>
    <scope>NUCLEOTIDE SEQUENCE</scope>
    <source>
        <strain evidence="1">KCTC 32020</strain>
    </source>
</reference>
<dbReference type="EMBL" id="BNCF01000006">
    <property type="protein sequence ID" value="GHE32799.1"/>
    <property type="molecule type" value="Genomic_DNA"/>
</dbReference>
<proteinExistence type="predicted"/>
<dbReference type="Proteomes" id="UP000636453">
    <property type="component" value="Unassembled WGS sequence"/>
</dbReference>